<keyword evidence="1" id="KW-0812">Transmembrane</keyword>
<evidence type="ECO:0000313" key="3">
    <source>
        <dbReference type="EMBL" id="MFD1883912.1"/>
    </source>
</evidence>
<keyword evidence="1" id="KW-1133">Transmembrane helix</keyword>
<proteinExistence type="predicted"/>
<feature type="transmembrane region" description="Helical" evidence="1">
    <location>
        <begin position="143"/>
        <end position="163"/>
    </location>
</feature>
<dbReference type="RefSeq" id="WP_347327390.1">
    <property type="nucleotide sequence ID" value="NZ_JBCGUH010000028.1"/>
</dbReference>
<protein>
    <submittedName>
        <fullName evidence="3">DUF418 domain-containing protein</fullName>
    </submittedName>
</protein>
<sequence length="397" mass="44035">MKIQASPSMLPPLGAKERLHFLDIVRGFAMLGIIMVNYFLIASSGMFANSAGNNMTTLMVNWFAEGKFYTLFSFLFGIGFMIFMNRAEAKFDSPRIVFMRRLVILFGFGLLHIALIWSGDILTYYAVAGFALLAFYKCRPRTLLSWAVGLFVVSSLLPLGWMLQPMSPGAMDAFSSEATHTSYVASIGERFSEVVGMLSTAQTMLIPMLMMFLLGMYVVKKGLFHEMETKKPIWNRIWFVVTCCFVVVQTVTIVSTRNGSGEEMSGFDLSMLTGQLGGVVGSMFYMSSLAMLFLHVGQLRPLLMLIGNVGKMSLTCYLLHSAIGTFLFHDYGLGLGKLMQPIGIAGIGLAVFIFLIILSTIWLKSFKSGPVEWLWLKGTYGKMGKVTSRQVVSKSNL</sequence>
<dbReference type="EMBL" id="JBHUEH010000001">
    <property type="protein sequence ID" value="MFD1883912.1"/>
    <property type="molecule type" value="Genomic_DNA"/>
</dbReference>
<gene>
    <name evidence="3" type="ORF">ACFSC9_00055</name>
</gene>
<organism evidence="3 4">
    <name type="scientific">Paenibacillus wenxiniae</name>
    <dbReference type="NCBI Taxonomy" id="1636843"/>
    <lineage>
        <taxon>Bacteria</taxon>
        <taxon>Bacillati</taxon>
        <taxon>Bacillota</taxon>
        <taxon>Bacilli</taxon>
        <taxon>Bacillales</taxon>
        <taxon>Paenibacillaceae</taxon>
        <taxon>Paenibacillus</taxon>
    </lineage>
</organism>
<feature type="transmembrane region" description="Helical" evidence="1">
    <location>
        <begin position="194"/>
        <end position="217"/>
    </location>
</feature>
<evidence type="ECO:0000313" key="4">
    <source>
        <dbReference type="Proteomes" id="UP001597233"/>
    </source>
</evidence>
<dbReference type="PANTHER" id="PTHR30590:SF3">
    <property type="entry name" value="HYPOTHETICAL MEMBRANE SPANNING PROTEIN"/>
    <property type="match status" value="1"/>
</dbReference>
<keyword evidence="4" id="KW-1185">Reference proteome</keyword>
<evidence type="ECO:0000259" key="2">
    <source>
        <dbReference type="Pfam" id="PF04235"/>
    </source>
</evidence>
<feature type="transmembrane region" description="Helical" evidence="1">
    <location>
        <begin position="68"/>
        <end position="85"/>
    </location>
</feature>
<reference evidence="4" key="1">
    <citation type="journal article" date="2019" name="Int. J. Syst. Evol. Microbiol.">
        <title>The Global Catalogue of Microorganisms (GCM) 10K type strain sequencing project: providing services to taxonomists for standard genome sequencing and annotation.</title>
        <authorList>
            <consortium name="The Broad Institute Genomics Platform"/>
            <consortium name="The Broad Institute Genome Sequencing Center for Infectious Disease"/>
            <person name="Wu L."/>
            <person name="Ma J."/>
        </authorList>
    </citation>
    <scope>NUCLEOTIDE SEQUENCE [LARGE SCALE GENOMIC DNA]</scope>
    <source>
        <strain evidence="4">CCUG 54950</strain>
    </source>
</reference>
<name>A0ABW4RCC7_9BACL</name>
<feature type="transmembrane region" description="Helical" evidence="1">
    <location>
        <begin position="21"/>
        <end position="48"/>
    </location>
</feature>
<dbReference type="Proteomes" id="UP001597233">
    <property type="component" value="Unassembled WGS sequence"/>
</dbReference>
<dbReference type="InterPro" id="IPR052529">
    <property type="entry name" value="Bact_Transport_Assoc"/>
</dbReference>
<feature type="transmembrane region" description="Helical" evidence="1">
    <location>
        <begin position="341"/>
        <end position="363"/>
    </location>
</feature>
<feature type="transmembrane region" description="Helical" evidence="1">
    <location>
        <begin position="97"/>
        <end position="115"/>
    </location>
</feature>
<dbReference type="Pfam" id="PF04235">
    <property type="entry name" value="DUF418"/>
    <property type="match status" value="1"/>
</dbReference>
<evidence type="ECO:0000256" key="1">
    <source>
        <dbReference type="SAM" id="Phobius"/>
    </source>
</evidence>
<feature type="transmembrane region" description="Helical" evidence="1">
    <location>
        <begin position="237"/>
        <end position="256"/>
    </location>
</feature>
<feature type="domain" description="DUF418" evidence="2">
    <location>
        <begin position="219"/>
        <end position="382"/>
    </location>
</feature>
<feature type="transmembrane region" description="Helical" evidence="1">
    <location>
        <begin position="276"/>
        <end position="297"/>
    </location>
</feature>
<dbReference type="PANTHER" id="PTHR30590">
    <property type="entry name" value="INNER MEMBRANE PROTEIN"/>
    <property type="match status" value="1"/>
</dbReference>
<dbReference type="InterPro" id="IPR007349">
    <property type="entry name" value="DUF418"/>
</dbReference>
<comment type="caution">
    <text evidence="3">The sequence shown here is derived from an EMBL/GenBank/DDBJ whole genome shotgun (WGS) entry which is preliminary data.</text>
</comment>
<feature type="transmembrane region" description="Helical" evidence="1">
    <location>
        <begin position="309"/>
        <end position="329"/>
    </location>
</feature>
<accession>A0ABW4RCC7</accession>
<feature type="transmembrane region" description="Helical" evidence="1">
    <location>
        <begin position="121"/>
        <end position="136"/>
    </location>
</feature>
<keyword evidence="1" id="KW-0472">Membrane</keyword>